<evidence type="ECO:0000256" key="1">
    <source>
        <dbReference type="SAM" id="Phobius"/>
    </source>
</evidence>
<proteinExistence type="predicted"/>
<comment type="caution">
    <text evidence="2">The sequence shown here is derived from an EMBL/GenBank/DDBJ whole genome shotgun (WGS) entry which is preliminary data.</text>
</comment>
<evidence type="ECO:0008006" key="4">
    <source>
        <dbReference type="Google" id="ProtNLM"/>
    </source>
</evidence>
<keyword evidence="1" id="KW-0472">Membrane</keyword>
<sequence>MSEENLAVQSTGTLVKALLVAVVLATVIFVSFVLPAEYNIDPTGIGKFLGLTILANSQEQASGIPDLSDDPDYREDQTMVLIPANSGLEYKFSLQQYGKLIYEWSSGDNDLYFDLHGEPQGDTTGYFESFASANNNAMKGSITAPFAGSHGWYWRNGSDEDVYVHLKTEGNYEIIGLK</sequence>
<evidence type="ECO:0000313" key="3">
    <source>
        <dbReference type="Proteomes" id="UP000218327"/>
    </source>
</evidence>
<evidence type="ECO:0000313" key="2">
    <source>
        <dbReference type="EMBL" id="PCJ23373.1"/>
    </source>
</evidence>
<reference evidence="3" key="1">
    <citation type="submission" date="2017-08" db="EMBL/GenBank/DDBJ databases">
        <title>A dynamic microbial community with high functional redundancy inhabits the cold, oxic subseafloor aquifer.</title>
        <authorList>
            <person name="Tully B.J."/>
            <person name="Wheat C.G."/>
            <person name="Glazer B.T."/>
            <person name="Huber J.A."/>
        </authorList>
    </citation>
    <scope>NUCLEOTIDE SEQUENCE [LARGE SCALE GENOMIC DNA]</scope>
</reference>
<gene>
    <name evidence="2" type="ORF">COA96_12000</name>
</gene>
<organism evidence="2 3">
    <name type="scientific">SAR86 cluster bacterium</name>
    <dbReference type="NCBI Taxonomy" id="2030880"/>
    <lineage>
        <taxon>Bacteria</taxon>
        <taxon>Pseudomonadati</taxon>
        <taxon>Pseudomonadota</taxon>
        <taxon>Gammaproteobacteria</taxon>
        <taxon>SAR86 cluster</taxon>
    </lineage>
</organism>
<keyword evidence="1" id="KW-1133">Transmembrane helix</keyword>
<protein>
    <recommendedName>
        <fullName evidence="4">Transmembrane anchor protein</fullName>
    </recommendedName>
</protein>
<keyword evidence="1" id="KW-0812">Transmembrane</keyword>
<feature type="transmembrane region" description="Helical" evidence="1">
    <location>
        <begin position="14"/>
        <end position="34"/>
    </location>
</feature>
<accession>A0A2A5AVP9</accession>
<dbReference type="EMBL" id="NVVJ01000040">
    <property type="protein sequence ID" value="PCJ23373.1"/>
    <property type="molecule type" value="Genomic_DNA"/>
</dbReference>
<dbReference type="AlphaFoldDB" id="A0A2A5AVP9"/>
<name>A0A2A5AVP9_9GAMM</name>
<dbReference type="Proteomes" id="UP000218327">
    <property type="component" value="Unassembled WGS sequence"/>
</dbReference>